<evidence type="ECO:0000313" key="2">
    <source>
        <dbReference type="EMBL" id="SMO42321.1"/>
    </source>
</evidence>
<evidence type="ECO:0000259" key="1">
    <source>
        <dbReference type="Pfam" id="PF13302"/>
    </source>
</evidence>
<dbReference type="OrthoDB" id="9801656at2"/>
<feature type="domain" description="N-acetyltransferase" evidence="1">
    <location>
        <begin position="14"/>
        <end position="144"/>
    </location>
</feature>
<dbReference type="EMBL" id="FXTE01000001">
    <property type="protein sequence ID" value="SMO42321.1"/>
    <property type="molecule type" value="Genomic_DNA"/>
</dbReference>
<dbReference type="Gene3D" id="3.40.630.30">
    <property type="match status" value="1"/>
</dbReference>
<evidence type="ECO:0000313" key="3">
    <source>
        <dbReference type="Proteomes" id="UP000319555"/>
    </source>
</evidence>
<dbReference type="RefSeq" id="WP_142633867.1">
    <property type="nucleotide sequence ID" value="NZ_CANMDC010000001.1"/>
</dbReference>
<keyword evidence="3" id="KW-1185">Reference proteome</keyword>
<sequence length="176" mass="19794">MDIREMRGRGFVVTPMLKSDFEDLHLAASDPLIWAGHPAKSRHQKEVFAPYFDFLLSAGGSVTVREEATGRVIGCSRYYEPPEVPGGIGIGYSFITRDHWGGASNRTIKSLMVNQVFGELDEVWFHIDPTNLRSQKGTAKLGARYVDTRQLVLGTGAGQWMRWVLTEKDWQKHGVK</sequence>
<name>A0A521B5K7_9RHOB</name>
<reference evidence="2 3" key="1">
    <citation type="submission" date="2017-05" db="EMBL/GenBank/DDBJ databases">
        <authorList>
            <person name="Varghese N."/>
            <person name="Submissions S."/>
        </authorList>
    </citation>
    <scope>NUCLEOTIDE SEQUENCE [LARGE SCALE GENOMIC DNA]</scope>
    <source>
        <strain evidence="2 3">DSM 28009</strain>
    </source>
</reference>
<dbReference type="Proteomes" id="UP000319555">
    <property type="component" value="Unassembled WGS sequence"/>
</dbReference>
<protein>
    <recommendedName>
        <fullName evidence="1">N-acetyltransferase domain-containing protein</fullName>
    </recommendedName>
</protein>
<dbReference type="Pfam" id="PF13302">
    <property type="entry name" value="Acetyltransf_3"/>
    <property type="match status" value="1"/>
</dbReference>
<dbReference type="AlphaFoldDB" id="A0A521B5K7"/>
<proteinExistence type="predicted"/>
<dbReference type="InterPro" id="IPR016181">
    <property type="entry name" value="Acyl_CoA_acyltransferase"/>
</dbReference>
<dbReference type="SUPFAM" id="SSF55729">
    <property type="entry name" value="Acyl-CoA N-acyltransferases (Nat)"/>
    <property type="match status" value="1"/>
</dbReference>
<accession>A0A521B5K7</accession>
<organism evidence="2 3">
    <name type="scientific">Ruegeria faecimaris</name>
    <dbReference type="NCBI Taxonomy" id="686389"/>
    <lineage>
        <taxon>Bacteria</taxon>
        <taxon>Pseudomonadati</taxon>
        <taxon>Pseudomonadota</taxon>
        <taxon>Alphaproteobacteria</taxon>
        <taxon>Rhodobacterales</taxon>
        <taxon>Roseobacteraceae</taxon>
        <taxon>Ruegeria</taxon>
    </lineage>
</organism>
<gene>
    <name evidence="2" type="ORF">SAMN06265380_101602</name>
</gene>
<dbReference type="InterPro" id="IPR000182">
    <property type="entry name" value="GNAT_dom"/>
</dbReference>
<dbReference type="GO" id="GO:0016747">
    <property type="term" value="F:acyltransferase activity, transferring groups other than amino-acyl groups"/>
    <property type="evidence" value="ECO:0007669"/>
    <property type="project" value="InterPro"/>
</dbReference>